<dbReference type="STRING" id="445975.COLSTE_02044"/>
<dbReference type="Pfam" id="PF03613">
    <property type="entry name" value="EIID-AGA"/>
    <property type="match status" value="1"/>
</dbReference>
<dbReference type="GO" id="GO:0009401">
    <property type="term" value="P:phosphoenolpyruvate-dependent sugar phosphotransferase system"/>
    <property type="evidence" value="ECO:0007669"/>
    <property type="project" value="InterPro"/>
</dbReference>
<dbReference type="EMBL" id="ABXJ01000123">
    <property type="protein sequence ID" value="EEA89767.1"/>
    <property type="molecule type" value="Genomic_DNA"/>
</dbReference>
<gene>
    <name evidence="2" type="ORF">COLSTE_02044</name>
</gene>
<protein>
    <submittedName>
        <fullName evidence="2">PTS system, mannose/fructose/sorbose family, IID component</fullName>
    </submittedName>
</protein>
<dbReference type="HOGENOM" id="CLU_060742_0_0_11"/>
<evidence type="ECO:0000313" key="2">
    <source>
        <dbReference type="EMBL" id="EEA89767.1"/>
    </source>
</evidence>
<dbReference type="GeneID" id="98002435"/>
<proteinExistence type="predicted"/>
<dbReference type="PROSITE" id="PS51108">
    <property type="entry name" value="PTS_EIID"/>
    <property type="match status" value="1"/>
</dbReference>
<evidence type="ECO:0000256" key="1">
    <source>
        <dbReference type="SAM" id="Phobius"/>
    </source>
</evidence>
<feature type="transmembrane region" description="Helical" evidence="1">
    <location>
        <begin position="253"/>
        <end position="271"/>
    </location>
</feature>
<evidence type="ECO:0000313" key="3">
    <source>
        <dbReference type="Proteomes" id="UP000003560"/>
    </source>
</evidence>
<dbReference type="GO" id="GO:0005886">
    <property type="term" value="C:plasma membrane"/>
    <property type="evidence" value="ECO:0007669"/>
    <property type="project" value="TreeGrafter"/>
</dbReference>
<dbReference type="eggNOG" id="COG3716">
    <property type="taxonomic scope" value="Bacteria"/>
</dbReference>
<dbReference type="OrthoDB" id="9811533at2"/>
<dbReference type="PANTHER" id="PTHR32502:SF23">
    <property type="entry name" value="TRANSPORT PROTEIN, PTS SYSTEM"/>
    <property type="match status" value="1"/>
</dbReference>
<dbReference type="RefSeq" id="WP_006721673.1">
    <property type="nucleotide sequence ID" value="NZ_CP085935.1"/>
</dbReference>
<keyword evidence="1" id="KW-1133">Transmembrane helix</keyword>
<dbReference type="Proteomes" id="UP000003560">
    <property type="component" value="Unassembled WGS sequence"/>
</dbReference>
<accession>B6GD66</accession>
<organism evidence="2 3">
    <name type="scientific">Collinsella stercoris DSM 13279</name>
    <dbReference type="NCBI Taxonomy" id="445975"/>
    <lineage>
        <taxon>Bacteria</taxon>
        <taxon>Bacillati</taxon>
        <taxon>Actinomycetota</taxon>
        <taxon>Coriobacteriia</taxon>
        <taxon>Coriobacteriales</taxon>
        <taxon>Coriobacteriaceae</taxon>
        <taxon>Collinsella</taxon>
    </lineage>
</organism>
<feature type="transmembrane region" description="Helical" evidence="1">
    <location>
        <begin position="125"/>
        <end position="149"/>
    </location>
</feature>
<dbReference type="AlphaFoldDB" id="B6GD66"/>
<reference evidence="2 3" key="2">
    <citation type="submission" date="2008-10" db="EMBL/GenBank/DDBJ databases">
        <authorList>
            <person name="Fulton L."/>
            <person name="Clifton S."/>
            <person name="Fulton B."/>
            <person name="Xu J."/>
            <person name="Minx P."/>
            <person name="Pepin K.H."/>
            <person name="Johnson M."/>
            <person name="Thiruvilangam P."/>
            <person name="Bhonagiri V."/>
            <person name="Nash W.E."/>
            <person name="Mardis E.R."/>
            <person name="Wilson R.K."/>
        </authorList>
    </citation>
    <scope>NUCLEOTIDE SEQUENCE [LARGE SCALE GENOMIC DNA]</scope>
    <source>
        <strain evidence="2 3">DSM 13279</strain>
    </source>
</reference>
<keyword evidence="1" id="KW-0472">Membrane</keyword>
<dbReference type="InterPro" id="IPR050303">
    <property type="entry name" value="GatZ_KbaZ_carbometab"/>
</dbReference>
<keyword evidence="3" id="KW-1185">Reference proteome</keyword>
<dbReference type="PANTHER" id="PTHR32502">
    <property type="entry name" value="N-ACETYLGALACTOSAMINE PERMEASE II COMPONENT-RELATED"/>
    <property type="match status" value="1"/>
</dbReference>
<reference evidence="2 3" key="1">
    <citation type="submission" date="2008-10" db="EMBL/GenBank/DDBJ databases">
        <title>Draft genome sequence of Collinsella stercoris (DSM 13279).</title>
        <authorList>
            <person name="Sudarsanam P."/>
            <person name="Ley R."/>
            <person name="Guruge J."/>
            <person name="Turnbaugh P.J."/>
            <person name="Mahowald M."/>
            <person name="Liep D."/>
            <person name="Gordon J."/>
        </authorList>
    </citation>
    <scope>NUCLEOTIDE SEQUENCE [LARGE SCALE GENOMIC DNA]</scope>
    <source>
        <strain evidence="2 3">DSM 13279</strain>
    </source>
</reference>
<comment type="caution">
    <text evidence="2">The sequence shown here is derived from an EMBL/GenBank/DDBJ whole genome shotgun (WGS) entry which is preliminary data.</text>
</comment>
<name>B6GD66_9ACTN</name>
<feature type="transmembrane region" description="Helical" evidence="1">
    <location>
        <begin position="191"/>
        <end position="213"/>
    </location>
</feature>
<keyword evidence="1" id="KW-0812">Transmembrane</keyword>
<sequence>MAEEKKLSTATLKKVFNRHYQLLGCFNYERQMSTGFAWTMMPALRNLYGDDPDKMQEAVKRHLEFFNCATTVSPFIIGITCAMEEQYANSAEGEYDPASITSVKTALMGPLAGIGDSFFWGTFRVIGAGIAAPLAIAANVLGPILYLVINVIPSEIVRRLGFKIGYEGGSKFLDRIQADGTLQKMTEAARIMGLVVIGAMIPSMVTIALTATASINGAEIVVQDIFDQICPQILPLGLVFACYALLKKRVSGTVILFVLLALGIVMTAFGLV</sequence>
<dbReference type="InterPro" id="IPR004704">
    <property type="entry name" value="PTS_IID_man"/>
</dbReference>
<feature type="transmembrane region" description="Helical" evidence="1">
    <location>
        <begin position="225"/>
        <end position="246"/>
    </location>
</feature>